<gene>
    <name evidence="1" type="ORF">RPERSI_LOCUS21102</name>
</gene>
<accession>A0ACA9RND9</accession>
<feature type="non-terminal residue" evidence="1">
    <location>
        <position position="1"/>
    </location>
</feature>
<organism evidence="1 2">
    <name type="scientific">Racocetra persica</name>
    <dbReference type="NCBI Taxonomy" id="160502"/>
    <lineage>
        <taxon>Eukaryota</taxon>
        <taxon>Fungi</taxon>
        <taxon>Fungi incertae sedis</taxon>
        <taxon>Mucoromycota</taxon>
        <taxon>Glomeromycotina</taxon>
        <taxon>Glomeromycetes</taxon>
        <taxon>Diversisporales</taxon>
        <taxon>Gigasporaceae</taxon>
        <taxon>Racocetra</taxon>
    </lineage>
</organism>
<name>A0ACA9RND9_9GLOM</name>
<evidence type="ECO:0000313" key="2">
    <source>
        <dbReference type="Proteomes" id="UP000789920"/>
    </source>
</evidence>
<keyword evidence="2" id="KW-1185">Reference proteome</keyword>
<evidence type="ECO:0000313" key="1">
    <source>
        <dbReference type="EMBL" id="CAG8801382.1"/>
    </source>
</evidence>
<protein>
    <submittedName>
        <fullName evidence="1">7546_t:CDS:1</fullName>
    </submittedName>
</protein>
<dbReference type="EMBL" id="CAJVQC010061035">
    <property type="protein sequence ID" value="CAG8801382.1"/>
    <property type="molecule type" value="Genomic_DNA"/>
</dbReference>
<proteinExistence type="predicted"/>
<dbReference type="Proteomes" id="UP000789920">
    <property type="component" value="Unassembled WGS sequence"/>
</dbReference>
<sequence>RQVFVNIPIPDRRGQPKGKYVSNKIVTSKYNIWTFLPKNLFEQFRRAANMYFLIMAVLGMIPAISSNSPVLTLLPLSTVVFLTACKDAVEDLNRHKIDDKYNSATCYLLQNFINVNYPDQKKLSLWKRILLRIKLFFNWNKLKPREGQNPINDDTPCKPSNEINGQPEFKKVMWKDVRVGDFLFLKNGDAVPADAIIISTSEQNGTCFVETKDLDGETNLKPRRCVSADALKHITSPEECSKARFWIDSEPPNSNLFSYNAKLTLVSVSPEIDP</sequence>
<reference evidence="1" key="1">
    <citation type="submission" date="2021-06" db="EMBL/GenBank/DDBJ databases">
        <authorList>
            <person name="Kallberg Y."/>
            <person name="Tangrot J."/>
            <person name="Rosling A."/>
        </authorList>
    </citation>
    <scope>NUCLEOTIDE SEQUENCE</scope>
    <source>
        <strain evidence="1">MA461A</strain>
    </source>
</reference>
<comment type="caution">
    <text evidence="1">The sequence shown here is derived from an EMBL/GenBank/DDBJ whole genome shotgun (WGS) entry which is preliminary data.</text>
</comment>
<feature type="non-terminal residue" evidence="1">
    <location>
        <position position="274"/>
    </location>
</feature>